<evidence type="ECO:0000313" key="5">
    <source>
        <dbReference type="EMBL" id="QQZ48946.1"/>
    </source>
</evidence>
<dbReference type="CDD" id="cd17546">
    <property type="entry name" value="REC_hyHK_CKI1_RcsC-like"/>
    <property type="match status" value="1"/>
</dbReference>
<sequence length="144" mass="15812">MVQLILQSVNVEPEIVENGQLALDRLKAERFDVVLMDMEMPELDGLSATRLLREFETVNALPRTPVIMLTANAMDEHVRAGREAGADQHLSKPIRAQALIETIVHAILAAEQAQGTGKWLETGAAAPDTRIRPGFRQVHAQACP</sequence>
<evidence type="ECO:0000256" key="2">
    <source>
        <dbReference type="ARBA" id="ARBA00023012"/>
    </source>
</evidence>
<evidence type="ECO:0000256" key="3">
    <source>
        <dbReference type="PROSITE-ProRule" id="PRU00169"/>
    </source>
</evidence>
<dbReference type="SUPFAM" id="SSF52172">
    <property type="entry name" value="CheY-like"/>
    <property type="match status" value="1"/>
</dbReference>
<dbReference type="Pfam" id="PF00072">
    <property type="entry name" value="Response_reg"/>
    <property type="match status" value="1"/>
</dbReference>
<gene>
    <name evidence="5" type="ORF">JKL49_16870</name>
</gene>
<name>A0A974S7T3_9CAUL</name>
<dbReference type="GO" id="GO:0000160">
    <property type="term" value="P:phosphorelay signal transduction system"/>
    <property type="evidence" value="ECO:0007669"/>
    <property type="project" value="UniProtKB-KW"/>
</dbReference>
<keyword evidence="2" id="KW-0902">Two-component regulatory system</keyword>
<dbReference type="GO" id="GO:0004673">
    <property type="term" value="F:protein histidine kinase activity"/>
    <property type="evidence" value="ECO:0007669"/>
    <property type="project" value="TreeGrafter"/>
</dbReference>
<dbReference type="Gene3D" id="3.40.50.2300">
    <property type="match status" value="1"/>
</dbReference>
<keyword evidence="1 3" id="KW-0597">Phosphoprotein</keyword>
<dbReference type="GO" id="GO:0071474">
    <property type="term" value="P:cellular hyperosmotic response"/>
    <property type="evidence" value="ECO:0007669"/>
    <property type="project" value="TreeGrafter"/>
</dbReference>
<protein>
    <submittedName>
        <fullName evidence="5">Response regulator</fullName>
    </submittedName>
</protein>
<dbReference type="EMBL" id="CP068570">
    <property type="protein sequence ID" value="QQZ48946.1"/>
    <property type="molecule type" value="Genomic_DNA"/>
</dbReference>
<organism evidence="5">
    <name type="scientific">Phenylobacterium glaciei</name>
    <dbReference type="NCBI Taxonomy" id="2803784"/>
    <lineage>
        <taxon>Bacteria</taxon>
        <taxon>Pseudomonadati</taxon>
        <taxon>Pseudomonadota</taxon>
        <taxon>Alphaproteobacteria</taxon>
        <taxon>Caulobacterales</taxon>
        <taxon>Caulobacteraceae</taxon>
        <taxon>Phenylobacterium</taxon>
    </lineage>
</organism>
<feature type="domain" description="Response regulatory" evidence="4">
    <location>
        <begin position="1"/>
        <end position="107"/>
    </location>
</feature>
<dbReference type="AlphaFoldDB" id="A0A974S7T3"/>
<evidence type="ECO:0000256" key="1">
    <source>
        <dbReference type="ARBA" id="ARBA00022553"/>
    </source>
</evidence>
<proteinExistence type="predicted"/>
<evidence type="ECO:0000259" key="4">
    <source>
        <dbReference type="PROSITE" id="PS50110"/>
    </source>
</evidence>
<dbReference type="InterPro" id="IPR011006">
    <property type="entry name" value="CheY-like_superfamily"/>
</dbReference>
<dbReference type="InterPro" id="IPR001789">
    <property type="entry name" value="Sig_transdc_resp-reg_receiver"/>
</dbReference>
<reference evidence="5" key="1">
    <citation type="submission" date="2021-01" db="EMBL/GenBank/DDBJ databases">
        <title>Genome sequence of Phenylobacterium sp. 20VBR1 isolated from a valley glaceir, Ny-Alesund, Svalbard.</title>
        <authorList>
            <person name="Thomas F.A."/>
            <person name="Krishnan K.P."/>
            <person name="Sinha R.K."/>
        </authorList>
    </citation>
    <scope>NUCLEOTIDE SEQUENCE</scope>
    <source>
        <strain evidence="5">20VBR1</strain>
    </source>
</reference>
<dbReference type="PANTHER" id="PTHR45339:SF1">
    <property type="entry name" value="HYBRID SIGNAL TRANSDUCTION HISTIDINE KINASE J"/>
    <property type="match status" value="1"/>
</dbReference>
<accession>A0A974S7T3</accession>
<feature type="modified residue" description="4-aspartylphosphate" evidence="3">
    <location>
        <position position="37"/>
    </location>
</feature>
<dbReference type="SMART" id="SM00448">
    <property type="entry name" value="REC"/>
    <property type="match status" value="1"/>
</dbReference>
<dbReference type="PANTHER" id="PTHR45339">
    <property type="entry name" value="HYBRID SIGNAL TRANSDUCTION HISTIDINE KINASE J"/>
    <property type="match status" value="1"/>
</dbReference>
<dbReference type="PROSITE" id="PS50110">
    <property type="entry name" value="RESPONSE_REGULATORY"/>
    <property type="match status" value="1"/>
</dbReference>